<dbReference type="Pfam" id="PF00515">
    <property type="entry name" value="TPR_1"/>
    <property type="match status" value="1"/>
</dbReference>
<dbReference type="InterPro" id="IPR019734">
    <property type="entry name" value="TPR_rpt"/>
</dbReference>
<dbReference type="Pfam" id="PF13181">
    <property type="entry name" value="TPR_8"/>
    <property type="match status" value="2"/>
</dbReference>
<dbReference type="EMBL" id="JACIIG010000019">
    <property type="protein sequence ID" value="MBB4571115.1"/>
    <property type="molecule type" value="Genomic_DNA"/>
</dbReference>
<evidence type="ECO:0000256" key="3">
    <source>
        <dbReference type="PROSITE-ProRule" id="PRU00339"/>
    </source>
</evidence>
<feature type="repeat" description="TPR" evidence="3">
    <location>
        <begin position="41"/>
        <end position="74"/>
    </location>
</feature>
<name>A0A7W6ZYY2_9HYPH</name>
<dbReference type="InterPro" id="IPR050498">
    <property type="entry name" value="Ycf3"/>
</dbReference>
<gene>
    <name evidence="4" type="ORF">GGE60_005273</name>
</gene>
<dbReference type="SUPFAM" id="SSF48452">
    <property type="entry name" value="TPR-like"/>
    <property type="match status" value="1"/>
</dbReference>
<protein>
    <submittedName>
        <fullName evidence="4">Tetratricopeptide (TPR) repeat protein</fullName>
    </submittedName>
</protein>
<comment type="caution">
    <text evidence="4">The sequence shown here is derived from an EMBL/GenBank/DDBJ whole genome shotgun (WGS) entry which is preliminary data.</text>
</comment>
<dbReference type="InterPro" id="IPR011990">
    <property type="entry name" value="TPR-like_helical_dom_sf"/>
</dbReference>
<keyword evidence="5" id="KW-1185">Reference proteome</keyword>
<dbReference type="PANTHER" id="PTHR44858:SF1">
    <property type="entry name" value="UDP-N-ACETYLGLUCOSAMINE--PEPTIDE N-ACETYLGLUCOSAMINYLTRANSFERASE SPINDLY-RELATED"/>
    <property type="match status" value="1"/>
</dbReference>
<keyword evidence="1" id="KW-0677">Repeat</keyword>
<evidence type="ECO:0000313" key="5">
    <source>
        <dbReference type="Proteomes" id="UP000543836"/>
    </source>
</evidence>
<dbReference type="RefSeq" id="WP_028754487.1">
    <property type="nucleotide sequence ID" value="NZ_JACIIG010000019.1"/>
</dbReference>
<dbReference type="AlphaFoldDB" id="A0A7W6ZYY2"/>
<keyword evidence="2 3" id="KW-0802">TPR repeat</keyword>
<organism evidence="4 5">
    <name type="scientific">Rhizobium leucaenae</name>
    <dbReference type="NCBI Taxonomy" id="29450"/>
    <lineage>
        <taxon>Bacteria</taxon>
        <taxon>Pseudomonadati</taxon>
        <taxon>Pseudomonadota</taxon>
        <taxon>Alphaproteobacteria</taxon>
        <taxon>Hyphomicrobiales</taxon>
        <taxon>Rhizobiaceae</taxon>
        <taxon>Rhizobium/Agrobacterium group</taxon>
        <taxon>Rhizobium</taxon>
    </lineage>
</organism>
<dbReference type="PANTHER" id="PTHR44858">
    <property type="entry name" value="TETRATRICOPEPTIDE REPEAT PROTEIN 6"/>
    <property type="match status" value="1"/>
</dbReference>
<dbReference type="Proteomes" id="UP000543836">
    <property type="component" value="Unassembled WGS sequence"/>
</dbReference>
<evidence type="ECO:0000313" key="4">
    <source>
        <dbReference type="EMBL" id="MBB4571115.1"/>
    </source>
</evidence>
<accession>A0A7W6ZYY2</accession>
<dbReference type="SMART" id="SM00028">
    <property type="entry name" value="TPR"/>
    <property type="match status" value="3"/>
</dbReference>
<sequence>MKPDDHPDSYLILGTLADRKGDREARIGYMNKAIALAPEYAEAYAGRGNGYLAQNKYDLALADFNKAVALKPELSGPLQQNFELVYNERGGLREKQGNYGAAIDDYTLALQLTRSAQERSTIGAMSTT</sequence>
<dbReference type="PROSITE" id="PS50005">
    <property type="entry name" value="TPR"/>
    <property type="match status" value="1"/>
</dbReference>
<reference evidence="4 5" key="1">
    <citation type="submission" date="2020-08" db="EMBL/GenBank/DDBJ databases">
        <title>Genomic Encyclopedia of Type Strains, Phase IV (KMG-V): Genome sequencing to study the core and pangenomes of soil and plant-associated prokaryotes.</title>
        <authorList>
            <person name="Whitman W."/>
        </authorList>
    </citation>
    <scope>NUCLEOTIDE SEQUENCE [LARGE SCALE GENOMIC DNA]</scope>
    <source>
        <strain evidence="4 5">SEMIA 492</strain>
    </source>
</reference>
<evidence type="ECO:0000256" key="1">
    <source>
        <dbReference type="ARBA" id="ARBA00022737"/>
    </source>
</evidence>
<evidence type="ECO:0000256" key="2">
    <source>
        <dbReference type="ARBA" id="ARBA00022803"/>
    </source>
</evidence>
<dbReference type="Gene3D" id="1.25.40.10">
    <property type="entry name" value="Tetratricopeptide repeat domain"/>
    <property type="match status" value="1"/>
</dbReference>
<dbReference type="PROSITE" id="PS50293">
    <property type="entry name" value="TPR_REGION"/>
    <property type="match status" value="1"/>
</dbReference>
<proteinExistence type="predicted"/>